<dbReference type="EMBL" id="CP054140">
    <property type="protein sequence ID" value="QQG66178.1"/>
    <property type="molecule type" value="Genomic_DNA"/>
</dbReference>
<name>A0A7T5VE13_9BACT</name>
<dbReference type="KEGG" id="dog:HP555_10035"/>
<feature type="domain" description="FlgO" evidence="1">
    <location>
        <begin position="40"/>
        <end position="168"/>
    </location>
</feature>
<dbReference type="Pfam" id="PF17680">
    <property type="entry name" value="FlgO"/>
    <property type="match status" value="1"/>
</dbReference>
<evidence type="ECO:0000313" key="2">
    <source>
        <dbReference type="EMBL" id="QQG66178.1"/>
    </source>
</evidence>
<accession>A0A7T5VE13</accession>
<gene>
    <name evidence="2" type="ORF">HP555_10035</name>
</gene>
<dbReference type="InterPro" id="IPR041215">
    <property type="entry name" value="FlgO_dom"/>
</dbReference>
<reference evidence="2 3" key="1">
    <citation type="submission" date="2020-05" db="EMBL/GenBank/DDBJ databases">
        <title>Complete genome of Desulfobulbus oligotrophicus.</title>
        <authorList>
            <person name="Podar M."/>
        </authorList>
    </citation>
    <scope>NUCLEOTIDE SEQUENCE [LARGE SCALE GENOMIC DNA]</scope>
    <source>
        <strain evidence="2 3">Prop6</strain>
    </source>
</reference>
<proteinExistence type="predicted"/>
<protein>
    <recommendedName>
        <fullName evidence="1">FlgO domain-containing protein</fullName>
    </recommendedName>
</protein>
<organism evidence="2 3">
    <name type="scientific">Desulfobulbus oligotrophicus</name>
    <dbReference type="NCBI Taxonomy" id="1909699"/>
    <lineage>
        <taxon>Bacteria</taxon>
        <taxon>Pseudomonadati</taxon>
        <taxon>Thermodesulfobacteriota</taxon>
        <taxon>Desulfobulbia</taxon>
        <taxon>Desulfobulbales</taxon>
        <taxon>Desulfobulbaceae</taxon>
        <taxon>Desulfobulbus</taxon>
    </lineage>
</organism>
<evidence type="ECO:0000259" key="1">
    <source>
        <dbReference type="Pfam" id="PF17680"/>
    </source>
</evidence>
<dbReference type="RefSeq" id="WP_199262080.1">
    <property type="nucleotide sequence ID" value="NZ_CP054140.1"/>
</dbReference>
<keyword evidence="3" id="KW-1185">Reference proteome</keyword>
<dbReference type="AlphaFoldDB" id="A0A7T5VE13"/>
<sequence>MQTVLLLLAFVLGGCSQLNGTRLEPFLGSDVDLVALGDEVAEQLVRQPVPPLLPYQPEQPVLVATLVNNDNLNDTSSFGRSFQNNLIAGFVSRGYAVKEIKLRQQLLVEEHSGEFMLSRDLRQLAATQRAQAVVVGTYTLVNRVLYLSVRLVSPQNQTIRAVYEEKLYLDDNNLRLLGFRFKNSVDNDPAQPVLPPSPSVLDSLLY</sequence>
<evidence type="ECO:0000313" key="3">
    <source>
        <dbReference type="Proteomes" id="UP000596092"/>
    </source>
</evidence>
<dbReference type="Proteomes" id="UP000596092">
    <property type="component" value="Chromosome"/>
</dbReference>